<feature type="region of interest" description="Disordered" evidence="6">
    <location>
        <begin position="549"/>
        <end position="568"/>
    </location>
</feature>
<evidence type="ECO:0000256" key="6">
    <source>
        <dbReference type="SAM" id="MobiDB-lite"/>
    </source>
</evidence>
<keyword evidence="4 7" id="KW-1133">Transmembrane helix</keyword>
<feature type="region of interest" description="Disordered" evidence="6">
    <location>
        <begin position="228"/>
        <end position="253"/>
    </location>
</feature>
<feature type="region of interest" description="Disordered" evidence="6">
    <location>
        <begin position="757"/>
        <end position="840"/>
    </location>
</feature>
<dbReference type="FunFam" id="1.20.1250.20:FF:000018">
    <property type="entry name" value="MFS transporter permease"/>
    <property type="match status" value="1"/>
</dbReference>
<proteinExistence type="predicted"/>
<feature type="compositionally biased region" description="Acidic residues" evidence="6">
    <location>
        <begin position="681"/>
        <end position="691"/>
    </location>
</feature>
<reference evidence="8" key="1">
    <citation type="submission" date="2022-11" db="EMBL/GenBank/DDBJ databases">
        <title>Genome Sequence of Cubamyces cubensis.</title>
        <authorList>
            <person name="Buettner E."/>
        </authorList>
    </citation>
    <scope>NUCLEOTIDE SEQUENCE</scope>
    <source>
        <strain evidence="8">MPL-01</strain>
    </source>
</reference>
<feature type="region of interest" description="Disordered" evidence="6">
    <location>
        <begin position="855"/>
        <end position="879"/>
    </location>
</feature>
<feature type="transmembrane region" description="Helical" evidence="7">
    <location>
        <begin position="1110"/>
        <end position="1129"/>
    </location>
</feature>
<feature type="compositionally biased region" description="Polar residues" evidence="6">
    <location>
        <begin position="645"/>
        <end position="657"/>
    </location>
</feature>
<feature type="compositionally biased region" description="Pro residues" evidence="6">
    <location>
        <begin position="468"/>
        <end position="477"/>
    </location>
</feature>
<dbReference type="SUPFAM" id="SSF103473">
    <property type="entry name" value="MFS general substrate transporter"/>
    <property type="match status" value="1"/>
</dbReference>
<keyword evidence="2" id="KW-0813">Transport</keyword>
<name>A0AAD7TS77_9APHY</name>
<keyword evidence="9" id="KW-1185">Reference proteome</keyword>
<dbReference type="GO" id="GO:0016020">
    <property type="term" value="C:membrane"/>
    <property type="evidence" value="ECO:0007669"/>
    <property type="project" value="UniProtKB-SubCell"/>
</dbReference>
<dbReference type="Proteomes" id="UP001215151">
    <property type="component" value="Unassembled WGS sequence"/>
</dbReference>
<evidence type="ECO:0000256" key="2">
    <source>
        <dbReference type="ARBA" id="ARBA00022448"/>
    </source>
</evidence>
<feature type="compositionally biased region" description="Basic and acidic residues" evidence="6">
    <location>
        <begin position="228"/>
        <end position="240"/>
    </location>
</feature>
<dbReference type="PANTHER" id="PTHR43791:SF18">
    <property type="entry name" value="NICOTINIC ACID TRANSPORTER TNA1, PUTATIVE (AFU_ORTHOLOGUE AFUA_3G03820)-RELATED"/>
    <property type="match status" value="1"/>
</dbReference>
<evidence type="ECO:0000256" key="1">
    <source>
        <dbReference type="ARBA" id="ARBA00004141"/>
    </source>
</evidence>
<feature type="transmembrane region" description="Helical" evidence="7">
    <location>
        <begin position="1277"/>
        <end position="1298"/>
    </location>
</feature>
<evidence type="ECO:0000256" key="4">
    <source>
        <dbReference type="ARBA" id="ARBA00022989"/>
    </source>
</evidence>
<feature type="region of interest" description="Disordered" evidence="6">
    <location>
        <begin position="384"/>
        <end position="438"/>
    </location>
</feature>
<feature type="transmembrane region" description="Helical" evidence="7">
    <location>
        <begin position="1304"/>
        <end position="1323"/>
    </location>
</feature>
<evidence type="ECO:0000313" key="9">
    <source>
        <dbReference type="Proteomes" id="UP001215151"/>
    </source>
</evidence>
<evidence type="ECO:0000256" key="7">
    <source>
        <dbReference type="SAM" id="Phobius"/>
    </source>
</evidence>
<keyword evidence="5 7" id="KW-0472">Membrane</keyword>
<comment type="subcellular location">
    <subcellularLocation>
        <location evidence="1">Membrane</location>
        <topology evidence="1">Multi-pass membrane protein</topology>
    </subcellularLocation>
</comment>
<feature type="transmembrane region" description="Helical" evidence="7">
    <location>
        <begin position="1244"/>
        <end position="1265"/>
    </location>
</feature>
<accession>A0AAD7TS77</accession>
<feature type="compositionally biased region" description="Low complexity" evidence="6">
    <location>
        <begin position="757"/>
        <end position="773"/>
    </location>
</feature>
<feature type="compositionally biased region" description="Low complexity" evidence="6">
    <location>
        <begin position="419"/>
        <end position="438"/>
    </location>
</feature>
<feature type="transmembrane region" description="Helical" evidence="7">
    <location>
        <begin position="1369"/>
        <end position="1388"/>
    </location>
</feature>
<feature type="transmembrane region" description="Helical" evidence="7">
    <location>
        <begin position="1211"/>
        <end position="1232"/>
    </location>
</feature>
<protein>
    <submittedName>
        <fullName evidence="8">Uncharacterized protein</fullName>
    </submittedName>
</protein>
<feature type="compositionally biased region" description="Low complexity" evidence="6">
    <location>
        <begin position="785"/>
        <end position="813"/>
    </location>
</feature>
<feature type="transmembrane region" description="Helical" evidence="7">
    <location>
        <begin position="1027"/>
        <end position="1049"/>
    </location>
</feature>
<feature type="compositionally biased region" description="Basic and acidic residues" evidence="6">
    <location>
        <begin position="586"/>
        <end position="596"/>
    </location>
</feature>
<feature type="region of interest" description="Disordered" evidence="6">
    <location>
        <begin position="644"/>
        <end position="725"/>
    </location>
</feature>
<dbReference type="InterPro" id="IPR011701">
    <property type="entry name" value="MFS"/>
</dbReference>
<keyword evidence="3 7" id="KW-0812">Transmembrane</keyword>
<evidence type="ECO:0000256" key="3">
    <source>
        <dbReference type="ARBA" id="ARBA00022692"/>
    </source>
</evidence>
<evidence type="ECO:0000256" key="5">
    <source>
        <dbReference type="ARBA" id="ARBA00023136"/>
    </source>
</evidence>
<dbReference type="Gene3D" id="1.20.1250.20">
    <property type="entry name" value="MFS general substrate transporter like domains"/>
    <property type="match status" value="2"/>
</dbReference>
<feature type="transmembrane region" description="Helical" evidence="7">
    <location>
        <begin position="1141"/>
        <end position="1166"/>
    </location>
</feature>
<dbReference type="GO" id="GO:0022857">
    <property type="term" value="F:transmembrane transporter activity"/>
    <property type="evidence" value="ECO:0007669"/>
    <property type="project" value="InterPro"/>
</dbReference>
<feature type="region of interest" description="Disordered" evidence="6">
    <location>
        <begin position="463"/>
        <end position="486"/>
    </location>
</feature>
<organism evidence="8 9">
    <name type="scientific">Trametes cubensis</name>
    <dbReference type="NCBI Taxonomy" id="1111947"/>
    <lineage>
        <taxon>Eukaryota</taxon>
        <taxon>Fungi</taxon>
        <taxon>Dikarya</taxon>
        <taxon>Basidiomycota</taxon>
        <taxon>Agaricomycotina</taxon>
        <taxon>Agaricomycetes</taxon>
        <taxon>Polyporales</taxon>
        <taxon>Polyporaceae</taxon>
        <taxon>Trametes</taxon>
    </lineage>
</organism>
<dbReference type="PANTHER" id="PTHR43791">
    <property type="entry name" value="PERMEASE-RELATED"/>
    <property type="match status" value="1"/>
</dbReference>
<dbReference type="FunFam" id="1.20.1250.20:FF:000013">
    <property type="entry name" value="MFS general substrate transporter"/>
    <property type="match status" value="1"/>
</dbReference>
<dbReference type="EMBL" id="JAPEVG010000176">
    <property type="protein sequence ID" value="KAJ8474825.1"/>
    <property type="molecule type" value="Genomic_DNA"/>
</dbReference>
<feature type="compositionally biased region" description="Low complexity" evidence="6">
    <location>
        <begin position="402"/>
        <end position="412"/>
    </location>
</feature>
<gene>
    <name evidence="8" type="ORF">ONZ51_g6963</name>
</gene>
<dbReference type="Pfam" id="PF07690">
    <property type="entry name" value="MFS_1"/>
    <property type="match status" value="1"/>
</dbReference>
<feature type="region of interest" description="Disordered" evidence="6">
    <location>
        <begin position="580"/>
        <end position="603"/>
    </location>
</feature>
<sequence length="1435" mass="157333">MDDPKRIRIACRMVCTDQWLVTHVDSSWSVSQLKHVLLEKFAKDSPGVDRKQRSIPVSPRKARRRSLSPITFAAPLRKPRLVGADSAAPNLCDESDVLDHQEAEDDDDDYEEDDDVNQIFADAHRYKYNTRPSTSSASDSLARLLPADGSELTQETTAYILMTFSTTQILEDRFSLEWYGIHPGELLELHPLAHSFVSLPRYSLDAYIAPYFSAKVWALRTTGNHLETVPRDMGSDHQPEDESDDVNPRSPLFRDKGKKKIGLEWKERWAVIHQGVFSLCKERHTQDADCPPPSGAWWRRGRDTHGSLSSSLASSASALIGSPSGTGLADMWDALARRSSRSGLEDLDGDEDSVWIVLDMLSSAACSHILRVLHREGPPTCDSTFLPPRTPARSVPSPIVFSTRSSSPMSPSDVLTPGPASSYTFPPTTSSPLSSPESVTFPSTAFSRRENDVYAFPTSHEVVASAPPTRPATPRRPPQLRIDPYATDHGVPYPDWRLSLVRKARRAGLGAVGRALELVMFGDEEDDEEDSEDDDLAIQWARRASAVDASPIEPLERPHPRPRAGRHVSDSAIPFGVAAFPLGEFDSPHPDPRTVDNSDESENEWEGWLDVAIMHRRRERLAERPIIERTDTLETAIPEDLYWSTDWTTTNGASPVASTPEREQTSPWPPARTRDQSGSEAEAEAETEGEDSSIHSHDPPLRPRPNSYYGYPQSATSSSRGRRLKRAAALEHGGRTLSSYSSADSLLKRTIRTAIGSSAKAKRASGSASSSEANFDPSAEPPLPRSASASPPLLPPSLASMRSAARSRPLSPLCAQVQGNEERRGSPRAHHPIPLPGMPMVPSGYTTFRHSALYGRNSRPSSARGSMPGAEEDEGNHAGLAHGQSMQRLPVPMSMMMTTPKLIATVVYMWMHTVLPILPGSQVGILQAKMSTAALSSSTPSNEKGKVEDTIQVFDAESSETSKADLALRLTPSLTAEEERSLWRKVDMRLVPIAAALYLVSYLDRGNIGNAKLQGLLTQLSLTSNRYSITLTMFYLAYCIFTSPANLLLKRCGPSKWIPGLALAWGIVAYPQFVGLRLCLGVAEAGLSPGVYYLLTLWYPRHMLQWRFGLFWGGATFSGAFSGLLAYGISFMSGAGGLLGWSWIFIIEGLISIVVAIIAFIVFVDLPETANFLSPRERAFLLRRLGDDNAAGEEAHFELRHVTEAILDWKVIMGCVINVAVTSGLYSGALFLPSIINGFGFNAAISQLLSVPPYVVATATVIICSLYSDRIRMRSPFVFLGLALAFIGFAINISNASIGAKYFGTYFVVTGAYLGAPMVIAWLGNNIVGHYKRGIAIGLQVMFGNIAAIIICNVYRVQDAPRYIPGHTAELAMLAVGLLLVPITVLIYSHRNGQRSKFLGDPDREPGAVPGRRGEYTEQELKRMGDRAPTFLYTL</sequence>
<feature type="compositionally biased region" description="Basic and acidic residues" evidence="6">
    <location>
        <begin position="692"/>
        <end position="701"/>
    </location>
</feature>
<feature type="transmembrane region" description="Helical" evidence="7">
    <location>
        <begin position="1335"/>
        <end position="1357"/>
    </location>
</feature>
<comment type="caution">
    <text evidence="8">The sequence shown here is derived from an EMBL/GenBank/DDBJ whole genome shotgun (WGS) entry which is preliminary data.</text>
</comment>
<dbReference type="InterPro" id="IPR036259">
    <property type="entry name" value="MFS_trans_sf"/>
</dbReference>
<feature type="transmembrane region" description="Helical" evidence="7">
    <location>
        <begin position="1080"/>
        <end position="1098"/>
    </location>
</feature>
<evidence type="ECO:0000313" key="8">
    <source>
        <dbReference type="EMBL" id="KAJ8474825.1"/>
    </source>
</evidence>